<dbReference type="InterPro" id="IPR000832">
    <property type="entry name" value="GPCR_2_secretin-like"/>
</dbReference>
<evidence type="ECO:0000256" key="1">
    <source>
        <dbReference type="ARBA" id="ARBA00004141"/>
    </source>
</evidence>
<sequence length="959" mass="107504">MYWPENLNESIQYEDVVVEMTNFSQLNKYIIRNFRISMTLYSSNVVGESSSEQPADDFTLEFQNHAHICQFDCQTFGRGYPHSTFVPRWPMCGRCHCDLLCVFYRDCCPDVILNGHVSDYNITNDDVTECVGLIPFPYLNRTLELSEYAAMVSRCPRDRQSSPDTDRCHRPDISLMDQTFPVYSDITGHTYRNIYCARCHGLDLGHVSNWTVDLWCDTTPELLIQRTRTREDIFKLLFSYDGVNATGCHVAYTPDGRGSQRTCTTRDQQVTSACNVSGQVEYFPKDMEDACASYTSVFGSAYRNMFCYLCNKSPTHLEMFRQLVQYGYTGHVARVSYQALVDFRGLGEEQQEAPPTRELTDCPAGAFYDSTTCSCREPKCGEARYRADNATCRGFLVSQLLGYNVCLRVSFKSDQTNISQMAVRSIQNHLVNGNRADFVLIKFSVYIDEWCEGGKTASVLLRANVAMRESVELSAADEAVEKLKTDVVEIVTFIMNGDLDGEVEVVAAPHSDCQGWGAQSFPCPAERDVSLRVRESYGMLMLSLSRLVKNIYYMNYYETNKCLFVEFSKENFTDIDKANVYILSSNVTIPRSKVEIIDSESVRICVSDYLHLLRPPTEVCLGIESGSDYFDTWTTSGLVSIVCTCVSLSCLLLTFVTYVTVPTLRSGGGKSIVMLTGAYILAQASYEFTIEQFENPLLCSCFGVFIHASWLFAIFATNACTLERFYKLRFPLSSRSFFLSQKPFFLATFYSIGMPVTIVALTIIVNQLTRYDLGYGSPRVCFINNSVSVVVAFAAPLGLVVLVNVCLMVVTVWHLRRRSNFGDGSSFHNKLGLFACVRLSFVTGVTWALAFLYDVIDQEVVGYVITGLIGLQGLMFSFSMLVNSRVKDSYRQLFPSQRKNKTTSGAKAPYVVTSRQPQSSSQDATKSSEIADSNDVTVSTSEGKENTAISPVPSAGQEA</sequence>
<dbReference type="InterPro" id="IPR053231">
    <property type="entry name" value="GPCR_LN-TM7"/>
</dbReference>
<evidence type="ECO:0000256" key="6">
    <source>
        <dbReference type="SAM" id="Phobius"/>
    </source>
</evidence>
<feature type="transmembrane region" description="Helical" evidence="6">
    <location>
        <begin position="785"/>
        <end position="810"/>
    </location>
</feature>
<dbReference type="GeneID" id="101853386"/>
<dbReference type="PANTHER" id="PTHR45902">
    <property type="entry name" value="LATROPHILIN RECEPTOR-LIKE PROTEIN A"/>
    <property type="match status" value="1"/>
</dbReference>
<name>A0ABM0JPB7_APLCA</name>
<feature type="transmembrane region" description="Helical" evidence="6">
    <location>
        <begin position="702"/>
        <end position="722"/>
    </location>
</feature>
<comment type="subcellular location">
    <subcellularLocation>
        <location evidence="1">Membrane</location>
        <topology evidence="1">Multi-pass membrane protein</topology>
    </subcellularLocation>
</comment>
<evidence type="ECO:0000259" key="7">
    <source>
        <dbReference type="PROSITE" id="PS50261"/>
    </source>
</evidence>
<evidence type="ECO:0000313" key="8">
    <source>
        <dbReference type="Proteomes" id="UP000694888"/>
    </source>
</evidence>
<feature type="transmembrane region" description="Helical" evidence="6">
    <location>
        <begin position="637"/>
        <end position="660"/>
    </location>
</feature>
<evidence type="ECO:0000256" key="4">
    <source>
        <dbReference type="ARBA" id="ARBA00023136"/>
    </source>
</evidence>
<dbReference type="InterPro" id="IPR017981">
    <property type="entry name" value="GPCR_2-like_7TM"/>
</dbReference>
<proteinExistence type="predicted"/>
<feature type="compositionally biased region" description="Polar residues" evidence="5">
    <location>
        <begin position="913"/>
        <end position="941"/>
    </location>
</feature>
<dbReference type="PROSITE" id="PS50261">
    <property type="entry name" value="G_PROTEIN_RECEP_F2_4"/>
    <property type="match status" value="1"/>
</dbReference>
<evidence type="ECO:0000256" key="3">
    <source>
        <dbReference type="ARBA" id="ARBA00022989"/>
    </source>
</evidence>
<accession>A0ABM0JPB7</accession>
<dbReference type="Pfam" id="PF00002">
    <property type="entry name" value="7tm_2"/>
    <property type="match status" value="1"/>
</dbReference>
<evidence type="ECO:0000256" key="5">
    <source>
        <dbReference type="SAM" id="MobiDB-lite"/>
    </source>
</evidence>
<reference evidence="9" key="1">
    <citation type="submission" date="2025-08" db="UniProtKB">
        <authorList>
            <consortium name="RefSeq"/>
        </authorList>
    </citation>
    <scope>IDENTIFICATION</scope>
</reference>
<feature type="transmembrane region" description="Helical" evidence="6">
    <location>
        <begin position="743"/>
        <end position="765"/>
    </location>
</feature>
<keyword evidence="4 6" id="KW-0472">Membrane</keyword>
<feature type="transmembrane region" description="Helical" evidence="6">
    <location>
        <begin position="831"/>
        <end position="854"/>
    </location>
</feature>
<keyword evidence="8" id="KW-1185">Reference proteome</keyword>
<feature type="domain" description="G-protein coupled receptors family 2 profile 2" evidence="7">
    <location>
        <begin position="636"/>
        <end position="884"/>
    </location>
</feature>
<feature type="transmembrane region" description="Helical" evidence="6">
    <location>
        <begin position="860"/>
        <end position="882"/>
    </location>
</feature>
<dbReference type="Gene3D" id="1.20.1070.10">
    <property type="entry name" value="Rhodopsin 7-helix transmembrane proteins"/>
    <property type="match status" value="1"/>
</dbReference>
<organism evidence="8 9">
    <name type="scientific">Aplysia californica</name>
    <name type="common">California sea hare</name>
    <dbReference type="NCBI Taxonomy" id="6500"/>
    <lineage>
        <taxon>Eukaryota</taxon>
        <taxon>Metazoa</taxon>
        <taxon>Spiralia</taxon>
        <taxon>Lophotrochozoa</taxon>
        <taxon>Mollusca</taxon>
        <taxon>Gastropoda</taxon>
        <taxon>Heterobranchia</taxon>
        <taxon>Euthyneura</taxon>
        <taxon>Tectipleura</taxon>
        <taxon>Aplysiida</taxon>
        <taxon>Aplysioidea</taxon>
        <taxon>Aplysiidae</taxon>
        <taxon>Aplysia</taxon>
    </lineage>
</organism>
<dbReference type="RefSeq" id="XP_005098380.1">
    <property type="nucleotide sequence ID" value="XM_005098323.2"/>
</dbReference>
<dbReference type="CDD" id="cd15039">
    <property type="entry name" value="7tmB3_Methuselah-like"/>
    <property type="match status" value="1"/>
</dbReference>
<protein>
    <submittedName>
        <fullName evidence="9">Uncharacterized protein LOC101853386</fullName>
    </submittedName>
</protein>
<evidence type="ECO:0000256" key="2">
    <source>
        <dbReference type="ARBA" id="ARBA00022692"/>
    </source>
</evidence>
<dbReference type="Proteomes" id="UP000694888">
    <property type="component" value="Unplaced"/>
</dbReference>
<gene>
    <name evidence="9" type="primary">LOC101853386</name>
</gene>
<evidence type="ECO:0000313" key="9">
    <source>
        <dbReference type="RefSeq" id="XP_005098380.1"/>
    </source>
</evidence>
<keyword evidence="2 6" id="KW-0812">Transmembrane</keyword>
<dbReference type="PANTHER" id="PTHR45902:SF1">
    <property type="entry name" value="LATROPHILIN RECEPTOR-LIKE PROTEIN A"/>
    <property type="match status" value="1"/>
</dbReference>
<feature type="transmembrane region" description="Helical" evidence="6">
    <location>
        <begin position="672"/>
        <end position="690"/>
    </location>
</feature>
<feature type="region of interest" description="Disordered" evidence="5">
    <location>
        <begin position="898"/>
        <end position="959"/>
    </location>
</feature>
<keyword evidence="3 6" id="KW-1133">Transmembrane helix</keyword>